<dbReference type="AlphaFoldDB" id="I3INV3"/>
<evidence type="ECO:0000313" key="1">
    <source>
        <dbReference type="EMBL" id="GAB63398.1"/>
    </source>
</evidence>
<comment type="caution">
    <text evidence="1">The sequence shown here is derived from an EMBL/GenBank/DDBJ whole genome shotgun (WGS) entry which is preliminary data.</text>
</comment>
<dbReference type="EMBL" id="BAFH01000004">
    <property type="protein sequence ID" value="GAB63398.1"/>
    <property type="molecule type" value="Genomic_DNA"/>
</dbReference>
<keyword evidence="2" id="KW-1185">Reference proteome</keyword>
<evidence type="ECO:0000313" key="2">
    <source>
        <dbReference type="Proteomes" id="UP000002985"/>
    </source>
</evidence>
<protein>
    <submittedName>
        <fullName evidence="1">Uncharacterized protein</fullName>
    </submittedName>
</protein>
<accession>I3INV3</accession>
<name>I3INV3_9BACT</name>
<dbReference type="Proteomes" id="UP000002985">
    <property type="component" value="Unassembled WGS sequence"/>
</dbReference>
<gene>
    <name evidence="1" type="ORF">KSU1_D0089</name>
</gene>
<reference evidence="1 2" key="1">
    <citation type="journal article" date="2012" name="FEBS Lett.">
        <title>Anammox organism KSU-1 expresses a NirK-type copper-containing nitrite reductase instead of a NirS-type with cytochrome cd1.</title>
        <authorList>
            <person name="Hira D."/>
            <person name="Toh H."/>
            <person name="Migita C.T."/>
            <person name="Okubo H."/>
            <person name="Nishiyama T."/>
            <person name="Hattori M."/>
            <person name="Furukawa K."/>
            <person name="Fujii T."/>
        </authorList>
    </citation>
    <scope>NUCLEOTIDE SEQUENCE [LARGE SCALE GENOMIC DNA]</scope>
</reference>
<organism evidence="1 2">
    <name type="scientific">Candidatus Jettenia caeni</name>
    <dbReference type="NCBI Taxonomy" id="247490"/>
    <lineage>
        <taxon>Bacteria</taxon>
        <taxon>Pseudomonadati</taxon>
        <taxon>Planctomycetota</taxon>
        <taxon>Candidatus Brocadiia</taxon>
        <taxon>Candidatus Brocadiales</taxon>
        <taxon>Candidatus Brocadiaceae</taxon>
        <taxon>Candidatus Jettenia</taxon>
    </lineage>
</organism>
<proteinExistence type="predicted"/>
<sequence length="53" mass="6161">MYDICTEDTNTHTKGNEQNKLSAFIIMKYVSNSYIVSLSKAPTERNSWQVHCY</sequence>